<dbReference type="InterPro" id="IPR001387">
    <property type="entry name" value="Cro/C1-type_HTH"/>
</dbReference>
<sequence length="288" mass="33929">MPYKKYGETFHKLRKQKQVPLVYFEEIGISKTALSKFERGETMLGFDRLTFALQAIDITLEEFEHHLNNFSLSIIESISDDIFDLSIRADDQSLLELSKELEESNYKIFSLLSQLARRQTDCSVEELANKLDEVRDFLYAVKIWGYYELCVLFHSVFYLEIDEIVFFNDLCLNKQRKLFNIPHYRTKLLDLIYRSINLLVQKGEEEWSSYLLEKIAKYQVPHTMANQNFKNLTLGYWEYRFGNHQIGLKQMQEAIGVIEDIETDAMANYIVNAYNFLVRENGKRATNG</sequence>
<accession>A0A2A5RXJ2</accession>
<keyword evidence="3" id="KW-1185">Reference proteome</keyword>
<dbReference type="EMBL" id="JXJX01000011">
    <property type="protein sequence ID" value="PCS05943.1"/>
    <property type="molecule type" value="Genomic_DNA"/>
</dbReference>
<evidence type="ECO:0000259" key="1">
    <source>
        <dbReference type="PROSITE" id="PS50943"/>
    </source>
</evidence>
<organism evidence="2 3">
    <name type="scientific">Pseudolactococcus plantarum</name>
    <dbReference type="NCBI Taxonomy" id="1365"/>
    <lineage>
        <taxon>Bacteria</taxon>
        <taxon>Bacillati</taxon>
        <taxon>Bacillota</taxon>
        <taxon>Bacilli</taxon>
        <taxon>Lactobacillales</taxon>
        <taxon>Streptococcaceae</taxon>
        <taxon>Pseudolactococcus</taxon>
    </lineage>
</organism>
<protein>
    <recommendedName>
        <fullName evidence="1">HTH cro/C1-type domain-containing protein</fullName>
    </recommendedName>
</protein>
<proteinExistence type="predicted"/>
<dbReference type="Proteomes" id="UP000242246">
    <property type="component" value="Unassembled WGS sequence"/>
</dbReference>
<dbReference type="CDD" id="cd00093">
    <property type="entry name" value="HTH_XRE"/>
    <property type="match status" value="1"/>
</dbReference>
<dbReference type="RefSeq" id="WP_068163806.1">
    <property type="nucleotide sequence ID" value="NZ_JXJX01000011.1"/>
</dbReference>
<comment type="caution">
    <text evidence="2">The sequence shown here is derived from an EMBL/GenBank/DDBJ whole genome shotgun (WGS) entry which is preliminary data.</text>
</comment>
<name>A0A2A5RXJ2_9LACT</name>
<gene>
    <name evidence="2" type="ORF">RU87_GL000405</name>
</gene>
<dbReference type="GO" id="GO:0003677">
    <property type="term" value="F:DNA binding"/>
    <property type="evidence" value="ECO:0007669"/>
    <property type="project" value="InterPro"/>
</dbReference>
<dbReference type="InterPro" id="IPR010057">
    <property type="entry name" value="Transcription_activator_Rgg_C"/>
</dbReference>
<dbReference type="PROSITE" id="PS50943">
    <property type="entry name" value="HTH_CROC1"/>
    <property type="match status" value="1"/>
</dbReference>
<dbReference type="STRING" id="1348632.GCA_001591745_01465"/>
<dbReference type="PANTHER" id="PTHR37038">
    <property type="entry name" value="TRANSCRIPTIONAL REGULATOR-RELATED"/>
    <property type="match status" value="1"/>
</dbReference>
<reference evidence="2 3" key="1">
    <citation type="submission" date="2014-12" db="EMBL/GenBank/DDBJ databases">
        <title>Draft genome sequences of 10 type strains of Lactococcus.</title>
        <authorList>
            <person name="Sun Z."/>
            <person name="Zhong Z."/>
            <person name="Liu W."/>
            <person name="Zhang W."/>
            <person name="Zhang H."/>
        </authorList>
    </citation>
    <scope>NUCLEOTIDE SEQUENCE [LARGE SCALE GENOMIC DNA]</scope>
    <source>
        <strain evidence="2 3">DSM 20686</strain>
    </source>
</reference>
<dbReference type="InterPro" id="IPR053163">
    <property type="entry name" value="HTH-type_regulator_Rgg"/>
</dbReference>
<dbReference type="NCBIfam" id="TIGR01716">
    <property type="entry name" value="RGG_Cterm"/>
    <property type="match status" value="1"/>
</dbReference>
<dbReference type="PANTHER" id="PTHR37038:SF12">
    <property type="entry name" value="TRANSCRIPTIONAL REGULATOR"/>
    <property type="match status" value="1"/>
</dbReference>
<dbReference type="Pfam" id="PF21259">
    <property type="entry name" value="Rgg_C"/>
    <property type="match status" value="1"/>
</dbReference>
<dbReference type="SUPFAM" id="SSF47413">
    <property type="entry name" value="lambda repressor-like DNA-binding domains"/>
    <property type="match status" value="1"/>
</dbReference>
<evidence type="ECO:0000313" key="3">
    <source>
        <dbReference type="Proteomes" id="UP000242246"/>
    </source>
</evidence>
<evidence type="ECO:0000313" key="2">
    <source>
        <dbReference type="EMBL" id="PCS05943.1"/>
    </source>
</evidence>
<feature type="domain" description="HTH cro/C1-type" evidence="1">
    <location>
        <begin position="25"/>
        <end position="63"/>
    </location>
</feature>
<dbReference type="OrthoDB" id="5769614at2"/>
<dbReference type="Pfam" id="PF01381">
    <property type="entry name" value="HTH_3"/>
    <property type="match status" value="1"/>
</dbReference>
<dbReference type="InterPro" id="IPR010982">
    <property type="entry name" value="Lambda_DNA-bd_dom_sf"/>
</dbReference>
<dbReference type="AlphaFoldDB" id="A0A2A5RXJ2"/>